<reference evidence="2" key="2">
    <citation type="journal article" date="2015" name="Data Brief">
        <title>Shoot transcriptome of the giant reed, Arundo donax.</title>
        <authorList>
            <person name="Barrero R.A."/>
            <person name="Guerrero F.D."/>
            <person name="Moolhuijzen P."/>
            <person name="Goolsby J.A."/>
            <person name="Tidwell J."/>
            <person name="Bellgard S.E."/>
            <person name="Bellgard M.I."/>
        </authorList>
    </citation>
    <scope>NUCLEOTIDE SEQUENCE</scope>
    <source>
        <tissue evidence="2">Shoot tissue taken approximately 20 cm above the soil surface</tissue>
    </source>
</reference>
<dbReference type="EMBL" id="GBRH01212464">
    <property type="protein sequence ID" value="JAD85431.1"/>
    <property type="molecule type" value="Transcribed_RNA"/>
</dbReference>
<dbReference type="AlphaFoldDB" id="A0A0A9DC88"/>
<keyword evidence="1" id="KW-0812">Transmembrane</keyword>
<protein>
    <recommendedName>
        <fullName evidence="3">Transmembrane protein</fullName>
    </recommendedName>
</protein>
<evidence type="ECO:0000256" key="1">
    <source>
        <dbReference type="SAM" id="Phobius"/>
    </source>
</evidence>
<organism evidence="2">
    <name type="scientific">Arundo donax</name>
    <name type="common">Giant reed</name>
    <name type="synonym">Donax arundinaceus</name>
    <dbReference type="NCBI Taxonomy" id="35708"/>
    <lineage>
        <taxon>Eukaryota</taxon>
        <taxon>Viridiplantae</taxon>
        <taxon>Streptophyta</taxon>
        <taxon>Embryophyta</taxon>
        <taxon>Tracheophyta</taxon>
        <taxon>Spermatophyta</taxon>
        <taxon>Magnoliopsida</taxon>
        <taxon>Liliopsida</taxon>
        <taxon>Poales</taxon>
        <taxon>Poaceae</taxon>
        <taxon>PACMAD clade</taxon>
        <taxon>Arundinoideae</taxon>
        <taxon>Arundineae</taxon>
        <taxon>Arundo</taxon>
    </lineage>
</organism>
<keyword evidence="1" id="KW-1133">Transmembrane helix</keyword>
<name>A0A0A9DC88_ARUDO</name>
<evidence type="ECO:0000313" key="2">
    <source>
        <dbReference type="EMBL" id="JAD85431.1"/>
    </source>
</evidence>
<feature type="transmembrane region" description="Helical" evidence="1">
    <location>
        <begin position="75"/>
        <end position="95"/>
    </location>
</feature>
<feature type="transmembrane region" description="Helical" evidence="1">
    <location>
        <begin position="12"/>
        <end position="32"/>
    </location>
</feature>
<feature type="transmembrane region" description="Helical" evidence="1">
    <location>
        <begin position="44"/>
        <end position="63"/>
    </location>
</feature>
<reference evidence="2" key="1">
    <citation type="submission" date="2014-09" db="EMBL/GenBank/DDBJ databases">
        <authorList>
            <person name="Magalhaes I.L.F."/>
            <person name="Oliveira U."/>
            <person name="Santos F.R."/>
            <person name="Vidigal T.H.D.A."/>
            <person name="Brescovit A.D."/>
            <person name="Santos A.J."/>
        </authorList>
    </citation>
    <scope>NUCLEOTIDE SEQUENCE</scope>
    <source>
        <tissue evidence="2">Shoot tissue taken approximately 20 cm above the soil surface</tissue>
    </source>
</reference>
<feature type="transmembrane region" description="Helical" evidence="1">
    <location>
        <begin position="107"/>
        <end position="130"/>
    </location>
</feature>
<evidence type="ECO:0008006" key="3">
    <source>
        <dbReference type="Google" id="ProtNLM"/>
    </source>
</evidence>
<sequence>MLLLLFVMRRHVFGLHACYSLLLPWLFVRLLLRPQRLPQWRALLRLEGVVVFIASTVIWMDMWRIIVTRRKRLRLRLVVVVVLHRVAVVLVVLVLEVLRGVLLVLRHWRSSCCFVALLPLHLLELLVLLLRFLHR</sequence>
<proteinExistence type="predicted"/>
<keyword evidence="1" id="KW-0472">Membrane</keyword>
<accession>A0A0A9DC88</accession>